<name>A0A2G8S0F0_9APHY</name>
<dbReference type="PANTHER" id="PTHR33050">
    <property type="entry name" value="REVERSE TRANSCRIPTASE DOMAIN-CONTAINING PROTEIN"/>
    <property type="match status" value="1"/>
</dbReference>
<dbReference type="AlphaFoldDB" id="A0A2G8S0F0"/>
<evidence type="ECO:0000313" key="3">
    <source>
        <dbReference type="Proteomes" id="UP000230002"/>
    </source>
</evidence>
<organism evidence="2 3">
    <name type="scientific">Ganoderma sinense ZZ0214-1</name>
    <dbReference type="NCBI Taxonomy" id="1077348"/>
    <lineage>
        <taxon>Eukaryota</taxon>
        <taxon>Fungi</taxon>
        <taxon>Dikarya</taxon>
        <taxon>Basidiomycota</taxon>
        <taxon>Agaricomycotina</taxon>
        <taxon>Agaricomycetes</taxon>
        <taxon>Polyporales</taxon>
        <taxon>Polyporaceae</taxon>
        <taxon>Ganoderma</taxon>
    </lineage>
</organism>
<keyword evidence="1" id="KW-0472">Membrane</keyword>
<dbReference type="SUPFAM" id="SSF47823">
    <property type="entry name" value="lambda integrase-like, N-terminal domain"/>
    <property type="match status" value="1"/>
</dbReference>
<protein>
    <submittedName>
        <fullName evidence="2">Uncharacterized protein</fullName>
    </submittedName>
</protein>
<dbReference type="SUPFAM" id="SSF56672">
    <property type="entry name" value="DNA/RNA polymerases"/>
    <property type="match status" value="1"/>
</dbReference>
<dbReference type="Proteomes" id="UP000230002">
    <property type="component" value="Unassembled WGS sequence"/>
</dbReference>
<comment type="caution">
    <text evidence="2">The sequence shown here is derived from an EMBL/GenBank/DDBJ whole genome shotgun (WGS) entry which is preliminary data.</text>
</comment>
<dbReference type="STRING" id="1077348.A0A2G8S0F0"/>
<gene>
    <name evidence="2" type="ORF">GSI_10390</name>
</gene>
<accession>A0A2G8S0F0</accession>
<evidence type="ECO:0000313" key="2">
    <source>
        <dbReference type="EMBL" id="PIL27246.1"/>
    </source>
</evidence>
<keyword evidence="3" id="KW-1185">Reference proteome</keyword>
<dbReference type="EMBL" id="AYKW01000034">
    <property type="protein sequence ID" value="PIL27246.1"/>
    <property type="molecule type" value="Genomic_DNA"/>
</dbReference>
<dbReference type="InterPro" id="IPR043502">
    <property type="entry name" value="DNA/RNA_pol_sf"/>
</dbReference>
<feature type="transmembrane region" description="Helical" evidence="1">
    <location>
        <begin position="31"/>
        <end position="48"/>
    </location>
</feature>
<keyword evidence="1" id="KW-1133">Transmembrane helix</keyword>
<proteinExistence type="predicted"/>
<sequence length="638" mass="72257">MPISPYWQIFQIVTIDGQRHVDRCNTFGGRASLWIWLAFYCLVAWIAVTKRGVSMLVNYMDDSVGIQLCRLVEWYLCYGMYIPRDQARLLRLWDDLGLGHDRPKQEHNLQLTWIGFEIDAPSSYTTLPNDARLKLLAALEDFCGPSRGRRCTLAEFQSLAGYVNWALNVFPLLRPALSNLYHKTANKHERFATIHVNKAVHTELTWMATYVRSLPGIRILSQSIWSPADLVPNSLHDEFALVDASGIGLGLYFPWHHLGFFCPTPENIPTNSIFFPEALAICSAIHKLSAWRSVGRHIKRIMILSDNTNTVSIFQSLCAEPTYNSILMSAVDVLLANKTEHRVHHIPGPVLTYISFLSPFRRFPFIPTMTPSHLTVHSSYRTKQLIPVPLEKLLHERDIALDAAIDLNTSSSYSSARNMYLFFCQRQKLPFDPTPDTLSLFIVHEVLCNLEPCSVDSYLSGICNELEPFYPHVRIACRSPLVCRTLNGAMRLYSKPSKRKRALASDDLELVITALATSSNHDDKLFLAQLLTGFHGLLRLGELVWPDSVKLCTSRKLSLRTTVQTTPSTFSFLLHSHKSDIFFDRDRVLIDSQLAGAPPLDAFHHKAEHGLTRRLPAPEPTGIYHLKSLTWTCTGAGY</sequence>
<dbReference type="InterPro" id="IPR052055">
    <property type="entry name" value="Hepadnavirus_pol/RT"/>
</dbReference>
<dbReference type="PANTHER" id="PTHR33050:SF7">
    <property type="entry name" value="RIBONUCLEASE H"/>
    <property type="match status" value="1"/>
</dbReference>
<keyword evidence="1" id="KW-0812">Transmembrane</keyword>
<dbReference type="OrthoDB" id="198652at2759"/>
<reference evidence="2 3" key="1">
    <citation type="journal article" date="2015" name="Sci. Rep.">
        <title>Chromosome-level genome map provides insights into diverse defense mechanisms in the medicinal fungus Ganoderma sinense.</title>
        <authorList>
            <person name="Zhu Y."/>
            <person name="Xu J."/>
            <person name="Sun C."/>
            <person name="Zhou S."/>
            <person name="Xu H."/>
            <person name="Nelson D.R."/>
            <person name="Qian J."/>
            <person name="Song J."/>
            <person name="Luo H."/>
            <person name="Xiang L."/>
            <person name="Li Y."/>
            <person name="Xu Z."/>
            <person name="Ji A."/>
            <person name="Wang L."/>
            <person name="Lu S."/>
            <person name="Hayward A."/>
            <person name="Sun W."/>
            <person name="Li X."/>
            <person name="Schwartz D.C."/>
            <person name="Wang Y."/>
            <person name="Chen S."/>
        </authorList>
    </citation>
    <scope>NUCLEOTIDE SEQUENCE [LARGE SCALE GENOMIC DNA]</scope>
    <source>
        <strain evidence="2 3">ZZ0214-1</strain>
    </source>
</reference>
<evidence type="ECO:0000256" key="1">
    <source>
        <dbReference type="SAM" id="Phobius"/>
    </source>
</evidence>